<keyword evidence="2" id="KW-0472">Membrane</keyword>
<feature type="compositionally biased region" description="Basic and acidic residues" evidence="1">
    <location>
        <begin position="131"/>
        <end position="145"/>
    </location>
</feature>
<protein>
    <submittedName>
        <fullName evidence="3">DUF4389 domain-containing protein</fullName>
    </submittedName>
</protein>
<sequence>MQNEELKHNLTSGNQWMRLLYMVLFAFLLEIAGFVMLAVVALQFLFAIFTGRANDNLRRLGDQIASYFYQTLQFLIYNTEEKPFPFAEWPESDVEDLSGYESAEEVDAEVVSEAEDEAEEAIILGAEAEEEAPKKAAAPKKEAASKKSATAKKSPAAKKSTEDAKADESSEKE</sequence>
<dbReference type="RefSeq" id="WP_193192473.1">
    <property type="nucleotide sequence ID" value="NZ_JACZFR010000028.1"/>
</dbReference>
<accession>A0ABW1YHW9</accession>
<dbReference type="EMBL" id="JBHSVR010000001">
    <property type="protein sequence ID" value="MFC6632356.1"/>
    <property type="molecule type" value="Genomic_DNA"/>
</dbReference>
<gene>
    <name evidence="3" type="ORF">ACFQBM_03630</name>
</gene>
<feature type="transmembrane region" description="Helical" evidence="2">
    <location>
        <begin position="20"/>
        <end position="49"/>
    </location>
</feature>
<keyword evidence="2" id="KW-0812">Transmembrane</keyword>
<name>A0ABW1YHW9_9GAMM</name>
<feature type="compositionally biased region" description="Acidic residues" evidence="1">
    <location>
        <begin position="95"/>
        <end position="120"/>
    </location>
</feature>
<dbReference type="InterPro" id="IPR025498">
    <property type="entry name" value="DUF4389"/>
</dbReference>
<reference evidence="4" key="1">
    <citation type="journal article" date="2019" name="Int. J. Syst. Evol. Microbiol.">
        <title>The Global Catalogue of Microorganisms (GCM) 10K type strain sequencing project: providing services to taxonomists for standard genome sequencing and annotation.</title>
        <authorList>
            <consortium name="The Broad Institute Genomics Platform"/>
            <consortium name="The Broad Institute Genome Sequencing Center for Infectious Disease"/>
            <person name="Wu L."/>
            <person name="Ma J."/>
        </authorList>
    </citation>
    <scope>NUCLEOTIDE SEQUENCE [LARGE SCALE GENOMIC DNA]</scope>
    <source>
        <strain evidence="4">CGMCC 1.13718</strain>
    </source>
</reference>
<keyword evidence="4" id="KW-1185">Reference proteome</keyword>
<proteinExistence type="predicted"/>
<feature type="compositionally biased region" description="Low complexity" evidence="1">
    <location>
        <begin position="146"/>
        <end position="158"/>
    </location>
</feature>
<dbReference type="Proteomes" id="UP001596425">
    <property type="component" value="Unassembled WGS sequence"/>
</dbReference>
<evidence type="ECO:0000256" key="2">
    <source>
        <dbReference type="SAM" id="Phobius"/>
    </source>
</evidence>
<feature type="region of interest" description="Disordered" evidence="1">
    <location>
        <begin position="95"/>
        <end position="173"/>
    </location>
</feature>
<evidence type="ECO:0000256" key="1">
    <source>
        <dbReference type="SAM" id="MobiDB-lite"/>
    </source>
</evidence>
<evidence type="ECO:0000313" key="3">
    <source>
        <dbReference type="EMBL" id="MFC6632356.1"/>
    </source>
</evidence>
<organism evidence="3 4">
    <name type="scientific">Microbulbifer taiwanensis</name>
    <dbReference type="NCBI Taxonomy" id="986746"/>
    <lineage>
        <taxon>Bacteria</taxon>
        <taxon>Pseudomonadati</taxon>
        <taxon>Pseudomonadota</taxon>
        <taxon>Gammaproteobacteria</taxon>
        <taxon>Cellvibrionales</taxon>
        <taxon>Microbulbiferaceae</taxon>
        <taxon>Microbulbifer</taxon>
    </lineage>
</organism>
<comment type="caution">
    <text evidence="3">The sequence shown here is derived from an EMBL/GenBank/DDBJ whole genome shotgun (WGS) entry which is preliminary data.</text>
</comment>
<evidence type="ECO:0000313" key="4">
    <source>
        <dbReference type="Proteomes" id="UP001596425"/>
    </source>
</evidence>
<feature type="compositionally biased region" description="Basic and acidic residues" evidence="1">
    <location>
        <begin position="159"/>
        <end position="173"/>
    </location>
</feature>
<dbReference type="Pfam" id="PF14333">
    <property type="entry name" value="DUF4389"/>
    <property type="match status" value="1"/>
</dbReference>
<keyword evidence="2" id="KW-1133">Transmembrane helix</keyword>